<evidence type="ECO:0000313" key="2">
    <source>
        <dbReference type="Proteomes" id="UP001164539"/>
    </source>
</evidence>
<name>A0ACC1YBM4_MELAZ</name>
<evidence type="ECO:0000313" key="1">
    <source>
        <dbReference type="EMBL" id="KAJ4720841.1"/>
    </source>
</evidence>
<gene>
    <name evidence="1" type="ORF">OWV82_008599</name>
</gene>
<organism evidence="1 2">
    <name type="scientific">Melia azedarach</name>
    <name type="common">Chinaberry tree</name>
    <dbReference type="NCBI Taxonomy" id="155640"/>
    <lineage>
        <taxon>Eukaryota</taxon>
        <taxon>Viridiplantae</taxon>
        <taxon>Streptophyta</taxon>
        <taxon>Embryophyta</taxon>
        <taxon>Tracheophyta</taxon>
        <taxon>Spermatophyta</taxon>
        <taxon>Magnoliopsida</taxon>
        <taxon>eudicotyledons</taxon>
        <taxon>Gunneridae</taxon>
        <taxon>Pentapetalae</taxon>
        <taxon>rosids</taxon>
        <taxon>malvids</taxon>
        <taxon>Sapindales</taxon>
        <taxon>Meliaceae</taxon>
        <taxon>Melia</taxon>
    </lineage>
</organism>
<dbReference type="EMBL" id="CM051397">
    <property type="protein sequence ID" value="KAJ4720841.1"/>
    <property type="molecule type" value="Genomic_DNA"/>
</dbReference>
<sequence length="278" mass="32014">MVAEHYFNHLEPVLQQEGTSSTDHLQDNFDEAAEETLSLCDLAVNSNSEDYLNDNDFSEEQCRQSTSDEQDFFEFFSEDFTAASTYPRDDIIFCGKLIPYREPAAVPEQTQNTNTQKNIKKSRIFPWKSNSFNKYSRSTSSKAQRHEKSTYSYKSLSQKVNGYETFNYEYDFSEKKVSSSTVAAASVRPRWYLFAFGYGRTFSTEMELKDMKSRQNRRIPATMFRSLEGGGDEMIKRSETHKRSSSWKGLWTLLKVLGCKSRQANAVAKASFGCIRHV</sequence>
<accession>A0ACC1YBM4</accession>
<dbReference type="Proteomes" id="UP001164539">
    <property type="component" value="Chromosome 4"/>
</dbReference>
<proteinExistence type="predicted"/>
<keyword evidence="2" id="KW-1185">Reference proteome</keyword>
<reference evidence="1 2" key="1">
    <citation type="journal article" date="2023" name="Science">
        <title>Complex scaffold remodeling in plant triterpene biosynthesis.</title>
        <authorList>
            <person name="De La Pena R."/>
            <person name="Hodgson H."/>
            <person name="Liu J.C."/>
            <person name="Stephenson M.J."/>
            <person name="Martin A.C."/>
            <person name="Owen C."/>
            <person name="Harkess A."/>
            <person name="Leebens-Mack J."/>
            <person name="Jimenez L.E."/>
            <person name="Osbourn A."/>
            <person name="Sattely E.S."/>
        </authorList>
    </citation>
    <scope>NUCLEOTIDE SEQUENCE [LARGE SCALE GENOMIC DNA]</scope>
    <source>
        <strain evidence="2">cv. JPN11</strain>
        <tissue evidence="1">Leaf</tissue>
    </source>
</reference>
<comment type="caution">
    <text evidence="1">The sequence shown here is derived from an EMBL/GenBank/DDBJ whole genome shotgun (WGS) entry which is preliminary data.</text>
</comment>
<protein>
    <submittedName>
        <fullName evidence="1">Protein unc-13 4B like</fullName>
    </submittedName>
</protein>